<dbReference type="AlphaFoldDB" id="A0A5E4S8L4"/>
<dbReference type="PANTHER" id="PTHR43794">
    <property type="entry name" value="AMINOHYDROLASE SSNA-RELATED"/>
    <property type="match status" value="1"/>
</dbReference>
<keyword evidence="4" id="KW-1185">Reference proteome</keyword>
<organism evidence="3 4">
    <name type="scientific">Pandoraea pneumonica</name>
    <dbReference type="NCBI Taxonomy" id="2508299"/>
    <lineage>
        <taxon>Bacteria</taxon>
        <taxon>Pseudomonadati</taxon>
        <taxon>Pseudomonadota</taxon>
        <taxon>Betaproteobacteria</taxon>
        <taxon>Burkholderiales</taxon>
        <taxon>Burkholderiaceae</taxon>
        <taxon>Pandoraea</taxon>
    </lineage>
</organism>
<gene>
    <name evidence="3" type="ORF">PPN31114_00576</name>
</gene>
<dbReference type="InterPro" id="IPR050287">
    <property type="entry name" value="MTA/SAH_deaminase"/>
</dbReference>
<dbReference type="InterPro" id="IPR006680">
    <property type="entry name" value="Amidohydro-rel"/>
</dbReference>
<dbReference type="InterPro" id="IPR011059">
    <property type="entry name" value="Metal-dep_hydrolase_composite"/>
</dbReference>
<evidence type="ECO:0000313" key="3">
    <source>
        <dbReference type="EMBL" id="VVD70379.1"/>
    </source>
</evidence>
<evidence type="ECO:0000313" key="4">
    <source>
        <dbReference type="Proteomes" id="UP000366945"/>
    </source>
</evidence>
<dbReference type="GeneID" id="300402640"/>
<feature type="domain" description="Amidohydrolase-related" evidence="2">
    <location>
        <begin position="256"/>
        <end position="429"/>
    </location>
</feature>
<dbReference type="SUPFAM" id="SSF51556">
    <property type="entry name" value="Metallo-dependent hydrolases"/>
    <property type="match status" value="1"/>
</dbReference>
<dbReference type="Pfam" id="PF01979">
    <property type="entry name" value="Amidohydro_1"/>
    <property type="match status" value="1"/>
</dbReference>
<protein>
    <submittedName>
        <fullName evidence="3">Amidohydrolase</fullName>
    </submittedName>
</protein>
<sequence length="476" mass="51104">MSANLYPSTSWDSLRQIVAPLAPVPSHQRLLIKGAAVVSMDPTVGDLARGDLLIEGSRIAAIGPDLSADLVDGAEVIDASNMIAMPGFVDSHRHAWEGQLRRLDPNSPTLLDYLRSTHFSVATHYRPEDMYVGNLLTALGALDAGVTTLVDNSHNARSPAHSDASIDALQDAGLRAVYAPGKPLAGEWAQHWPQDLARLKQERFEENDDALVTMAMMSQWDRETWAEARRLGLRIVTEFLGADMGKLLPELKADGLLGPDNIFNHCTGLTDAQWEILRDTGVSVNVCPRSDAQYGLEEGLTVFQRAVDHGIAPAISIDVEASYGGDMFAEMRAAYVMQRGFAQHRRYHGDVAAPAPVSVRSILASATIDGARVAGLSNVTGSLSPGKQADIVLIRADDINLYPSNNAIGTIVHAAERSNVDTVIVGGRIRKSGGKLLGLDMGALKQATEASRTHLFARVGYAPDLFADAPPQLAQA</sequence>
<evidence type="ECO:0000256" key="1">
    <source>
        <dbReference type="ARBA" id="ARBA00006745"/>
    </source>
</evidence>
<dbReference type="PANTHER" id="PTHR43794:SF5">
    <property type="entry name" value="CHLOROHYDROLASE FAMILY PROTEIN"/>
    <property type="match status" value="1"/>
</dbReference>
<accession>A0A5E4S8L4</accession>
<dbReference type="Proteomes" id="UP000366945">
    <property type="component" value="Unassembled WGS sequence"/>
</dbReference>
<keyword evidence="3" id="KW-0378">Hydrolase</keyword>
<evidence type="ECO:0000259" key="2">
    <source>
        <dbReference type="Pfam" id="PF01979"/>
    </source>
</evidence>
<dbReference type="NCBIfam" id="NF006056">
    <property type="entry name" value="PRK08204.1"/>
    <property type="match status" value="1"/>
</dbReference>
<dbReference type="Gene3D" id="3.20.20.140">
    <property type="entry name" value="Metal-dependent hydrolases"/>
    <property type="match status" value="1"/>
</dbReference>
<dbReference type="OrthoDB" id="9807210at2"/>
<dbReference type="Gene3D" id="2.30.40.10">
    <property type="entry name" value="Urease, subunit C, domain 1"/>
    <property type="match status" value="1"/>
</dbReference>
<dbReference type="SUPFAM" id="SSF51338">
    <property type="entry name" value="Composite domain of metallo-dependent hydrolases"/>
    <property type="match status" value="1"/>
</dbReference>
<reference evidence="3 4" key="1">
    <citation type="submission" date="2019-08" db="EMBL/GenBank/DDBJ databases">
        <authorList>
            <person name="Peeters C."/>
        </authorList>
    </citation>
    <scope>NUCLEOTIDE SEQUENCE [LARGE SCALE GENOMIC DNA]</scope>
    <source>
        <strain evidence="3 4">LMG 31114</strain>
    </source>
</reference>
<proteinExistence type="inferred from homology"/>
<dbReference type="RefSeq" id="WP_150677972.1">
    <property type="nucleotide sequence ID" value="NZ_CABPSK010000001.1"/>
</dbReference>
<name>A0A5E4S8L4_9BURK</name>
<dbReference type="GO" id="GO:0016810">
    <property type="term" value="F:hydrolase activity, acting on carbon-nitrogen (but not peptide) bonds"/>
    <property type="evidence" value="ECO:0007669"/>
    <property type="project" value="InterPro"/>
</dbReference>
<dbReference type="InterPro" id="IPR032466">
    <property type="entry name" value="Metal_Hydrolase"/>
</dbReference>
<dbReference type="EMBL" id="CABPSK010000001">
    <property type="protein sequence ID" value="VVD70379.1"/>
    <property type="molecule type" value="Genomic_DNA"/>
</dbReference>
<comment type="similarity">
    <text evidence="1">Belongs to the metallo-dependent hydrolases superfamily. ATZ/TRZ family.</text>
</comment>